<evidence type="ECO:0000256" key="4">
    <source>
        <dbReference type="ARBA" id="ARBA00022531"/>
    </source>
</evidence>
<evidence type="ECO:0000256" key="8">
    <source>
        <dbReference type="SAM" id="SignalP"/>
    </source>
</evidence>
<keyword evidence="5" id="KW-0521">NADP</keyword>
<comment type="similarity">
    <text evidence="2">Belongs to the short-chain dehydrogenases/reductases (SDR) family. POR subfamily.</text>
</comment>
<reference evidence="9" key="1">
    <citation type="submission" date="2021-05" db="EMBL/GenBank/DDBJ databases">
        <title>The genome of the haptophyte Pavlova lutheri (Diacronema luteri, Pavlovales) - a model for lipid biosynthesis in eukaryotic algae.</title>
        <authorList>
            <person name="Hulatt C.J."/>
            <person name="Posewitz M.C."/>
        </authorList>
    </citation>
    <scope>NUCLEOTIDE SEQUENCE</scope>
    <source>
        <strain evidence="9">NIVA-4/92</strain>
    </source>
</reference>
<dbReference type="GO" id="GO:0016630">
    <property type="term" value="F:protochlorophyllide reductase activity"/>
    <property type="evidence" value="ECO:0007669"/>
    <property type="project" value="UniProtKB-EC"/>
</dbReference>
<dbReference type="GO" id="GO:0015995">
    <property type="term" value="P:chlorophyll biosynthetic process"/>
    <property type="evidence" value="ECO:0007669"/>
    <property type="project" value="UniProtKB-UniPathway"/>
</dbReference>
<protein>
    <recommendedName>
        <fullName evidence="3">protochlorophyllide reductase</fullName>
        <ecNumber evidence="3">1.3.1.33</ecNumber>
    </recommendedName>
</protein>
<feature type="signal peptide" evidence="8">
    <location>
        <begin position="1"/>
        <end position="16"/>
    </location>
</feature>
<dbReference type="EMBL" id="JAGTXO010000012">
    <property type="protein sequence ID" value="KAG8464560.1"/>
    <property type="molecule type" value="Genomic_DNA"/>
</dbReference>
<dbReference type="InterPro" id="IPR002347">
    <property type="entry name" value="SDR_fam"/>
</dbReference>
<dbReference type="Gene3D" id="3.40.50.720">
    <property type="entry name" value="NAD(P)-binding Rossmann-like Domain"/>
    <property type="match status" value="1"/>
</dbReference>
<evidence type="ECO:0000256" key="7">
    <source>
        <dbReference type="ARBA" id="ARBA00023171"/>
    </source>
</evidence>
<proteinExistence type="inferred from homology"/>
<gene>
    <name evidence="9" type="ORF">KFE25_009928</name>
</gene>
<dbReference type="SUPFAM" id="SSF51735">
    <property type="entry name" value="NAD(P)-binding Rossmann-fold domains"/>
    <property type="match status" value="1"/>
</dbReference>
<keyword evidence="6" id="KW-0560">Oxidoreductase</keyword>
<name>A0A8J5XSD3_DIALT</name>
<dbReference type="UniPathway" id="UPA00668"/>
<evidence type="ECO:0000256" key="5">
    <source>
        <dbReference type="ARBA" id="ARBA00022857"/>
    </source>
</evidence>
<keyword evidence="10" id="KW-1185">Reference proteome</keyword>
<sequence length="415" mass="44973">MLVWCLLLLAAQSVAGWGAPVAARPRAAHAVHGASAPARAPRVAVSMAPVVVGKPAQQARLYSSPEPPKVAGGLKVGQRKLVVLTGASSGLGLSTLKALQKKKGYFVVCAVRDVAKMQRVVKEEGLDAGALTIMKLELGNLKSVRDFVQNLRAFKLTRPLDYLICNAAVYLPKDPQARFTDDGIEQSLGINHVGHFLLARLLIDDLKAASDPRCVIVGSITGNTNTIGGGLVYPRADLGDLEGLRSAAAGQKYVEMADGKGFFGAKAYKDSKVCNMMTMYELHARYHASTGINFASMYPGCIADTPLFREKRQWFRTLFPLFMKYVTGGYVSEEEAGERLAQCVTDPACKKSGIYWSWNGNAQQVGVKKNFWDPPSGAGGSGGEIFENQVSDEVRNREKSRLMWEYTSKLVGLQP</sequence>
<keyword evidence="8" id="KW-0732">Signal</keyword>
<evidence type="ECO:0000256" key="6">
    <source>
        <dbReference type="ARBA" id="ARBA00023002"/>
    </source>
</evidence>
<dbReference type="OrthoDB" id="191139at2759"/>
<comment type="pathway">
    <text evidence="1">Porphyrin-containing compound metabolism; chlorophyll biosynthesis.</text>
</comment>
<accession>A0A8J5XSD3</accession>
<dbReference type="EC" id="1.3.1.33" evidence="3"/>
<evidence type="ECO:0000313" key="9">
    <source>
        <dbReference type="EMBL" id="KAG8464560.1"/>
    </source>
</evidence>
<evidence type="ECO:0000256" key="2">
    <source>
        <dbReference type="ARBA" id="ARBA00005821"/>
    </source>
</evidence>
<dbReference type="InterPro" id="IPR005979">
    <property type="entry name" value="Prochl_reduct"/>
</dbReference>
<evidence type="ECO:0000313" key="10">
    <source>
        <dbReference type="Proteomes" id="UP000751190"/>
    </source>
</evidence>
<organism evidence="9 10">
    <name type="scientific">Diacronema lutheri</name>
    <name type="common">Unicellular marine alga</name>
    <name type="synonym">Monochrysis lutheri</name>
    <dbReference type="NCBI Taxonomy" id="2081491"/>
    <lineage>
        <taxon>Eukaryota</taxon>
        <taxon>Haptista</taxon>
        <taxon>Haptophyta</taxon>
        <taxon>Pavlovophyceae</taxon>
        <taxon>Pavlovales</taxon>
        <taxon>Pavlovaceae</taxon>
        <taxon>Diacronema</taxon>
    </lineage>
</organism>
<keyword evidence="7" id="KW-0149">Chlorophyll biosynthesis</keyword>
<dbReference type="OMA" id="WSWGNRQ"/>
<keyword evidence="4" id="KW-0602">Photosynthesis</keyword>
<dbReference type="NCBIfam" id="TIGR01289">
    <property type="entry name" value="LPOR"/>
    <property type="match status" value="1"/>
</dbReference>
<dbReference type="Proteomes" id="UP000751190">
    <property type="component" value="Unassembled WGS sequence"/>
</dbReference>
<dbReference type="PANTHER" id="PTHR44419:SF19">
    <property type="entry name" value="PROTOCHLOROPHYLLIDE REDUCTASE A, CHLOROPLASTIC"/>
    <property type="match status" value="1"/>
</dbReference>
<dbReference type="PANTHER" id="PTHR44419">
    <property type="entry name" value="PROTOCHLOROPHYLLIDE REDUCTASE C, CHLOROPLASTIC"/>
    <property type="match status" value="1"/>
</dbReference>
<evidence type="ECO:0000256" key="1">
    <source>
        <dbReference type="ARBA" id="ARBA00005173"/>
    </source>
</evidence>
<dbReference type="Pfam" id="PF00106">
    <property type="entry name" value="adh_short"/>
    <property type="match status" value="1"/>
</dbReference>
<dbReference type="AlphaFoldDB" id="A0A8J5XSD3"/>
<feature type="chain" id="PRO_5035325254" description="protochlorophyllide reductase" evidence="8">
    <location>
        <begin position="17"/>
        <end position="415"/>
    </location>
</feature>
<evidence type="ECO:0000256" key="3">
    <source>
        <dbReference type="ARBA" id="ARBA00012006"/>
    </source>
</evidence>
<dbReference type="GO" id="GO:0015979">
    <property type="term" value="P:photosynthesis"/>
    <property type="evidence" value="ECO:0007669"/>
    <property type="project" value="UniProtKB-KW"/>
</dbReference>
<comment type="caution">
    <text evidence="9">The sequence shown here is derived from an EMBL/GenBank/DDBJ whole genome shotgun (WGS) entry which is preliminary data.</text>
</comment>
<dbReference type="InterPro" id="IPR036291">
    <property type="entry name" value="NAD(P)-bd_dom_sf"/>
</dbReference>